<dbReference type="InterPro" id="IPR009003">
    <property type="entry name" value="Peptidase_S1_PA"/>
</dbReference>
<evidence type="ECO:0000256" key="5">
    <source>
        <dbReference type="ARBA" id="ARBA00023157"/>
    </source>
</evidence>
<dbReference type="Proteomes" id="UP000838878">
    <property type="component" value="Chromosome 6"/>
</dbReference>
<dbReference type="PRINTS" id="PR00722">
    <property type="entry name" value="CHYMOTRYPSIN"/>
</dbReference>
<evidence type="ECO:0000256" key="3">
    <source>
        <dbReference type="ARBA" id="ARBA00022801"/>
    </source>
</evidence>
<name>A0A8J9UXV7_9NEOP</name>
<gene>
    <name evidence="9" type="ORF">BINO364_LOCUS12218</name>
</gene>
<evidence type="ECO:0000256" key="4">
    <source>
        <dbReference type="ARBA" id="ARBA00022825"/>
    </source>
</evidence>
<evidence type="ECO:0000313" key="10">
    <source>
        <dbReference type="Proteomes" id="UP000838878"/>
    </source>
</evidence>
<evidence type="ECO:0000259" key="8">
    <source>
        <dbReference type="PROSITE" id="PS50240"/>
    </source>
</evidence>
<dbReference type="InterPro" id="IPR043504">
    <property type="entry name" value="Peptidase_S1_PA_chymotrypsin"/>
</dbReference>
<proteinExistence type="inferred from homology"/>
<organism evidence="9 10">
    <name type="scientific">Brenthis ino</name>
    <name type="common">lesser marbled fritillary</name>
    <dbReference type="NCBI Taxonomy" id="405034"/>
    <lineage>
        <taxon>Eukaryota</taxon>
        <taxon>Metazoa</taxon>
        <taxon>Ecdysozoa</taxon>
        <taxon>Arthropoda</taxon>
        <taxon>Hexapoda</taxon>
        <taxon>Insecta</taxon>
        <taxon>Pterygota</taxon>
        <taxon>Neoptera</taxon>
        <taxon>Endopterygota</taxon>
        <taxon>Lepidoptera</taxon>
        <taxon>Glossata</taxon>
        <taxon>Ditrysia</taxon>
        <taxon>Papilionoidea</taxon>
        <taxon>Nymphalidae</taxon>
        <taxon>Heliconiinae</taxon>
        <taxon>Argynnini</taxon>
        <taxon>Brenthis</taxon>
    </lineage>
</organism>
<dbReference type="InterPro" id="IPR001314">
    <property type="entry name" value="Peptidase_S1A"/>
</dbReference>
<keyword evidence="3 6" id="KW-0378">Hydrolase</keyword>
<feature type="signal peptide" evidence="7">
    <location>
        <begin position="1"/>
        <end position="17"/>
    </location>
</feature>
<accession>A0A8J9UXV7</accession>
<dbReference type="EMBL" id="OV170226">
    <property type="protein sequence ID" value="CAH0726799.1"/>
    <property type="molecule type" value="Genomic_DNA"/>
</dbReference>
<dbReference type="InterPro" id="IPR033116">
    <property type="entry name" value="TRYPSIN_SER"/>
</dbReference>
<dbReference type="AlphaFoldDB" id="A0A8J9UXV7"/>
<dbReference type="SMART" id="SM00020">
    <property type="entry name" value="Tryp_SPc"/>
    <property type="match status" value="1"/>
</dbReference>
<evidence type="ECO:0000256" key="2">
    <source>
        <dbReference type="ARBA" id="ARBA00022670"/>
    </source>
</evidence>
<feature type="chain" id="PRO_5035453011" description="Peptidase S1 domain-containing protein" evidence="7">
    <location>
        <begin position="18"/>
        <end position="280"/>
    </location>
</feature>
<evidence type="ECO:0000256" key="7">
    <source>
        <dbReference type="SAM" id="SignalP"/>
    </source>
</evidence>
<dbReference type="PANTHER" id="PTHR24276">
    <property type="entry name" value="POLYSERASE-RELATED"/>
    <property type="match status" value="1"/>
</dbReference>
<evidence type="ECO:0000313" key="9">
    <source>
        <dbReference type="EMBL" id="CAH0726799.1"/>
    </source>
</evidence>
<protein>
    <recommendedName>
        <fullName evidence="8">Peptidase S1 domain-containing protein</fullName>
    </recommendedName>
</protein>
<dbReference type="GO" id="GO:0004252">
    <property type="term" value="F:serine-type endopeptidase activity"/>
    <property type="evidence" value="ECO:0007669"/>
    <property type="project" value="InterPro"/>
</dbReference>
<keyword evidence="4 6" id="KW-0720">Serine protease</keyword>
<sequence>MFKVGVLFLTLFIGSYAFPAKRRDFSLSFDHTGSSSRIVGGTVTGNVPHMVALSVGVVVRNFFCGGSLVTNRHVLTAAHCLVPVVSEDGSVNFSLRGTVGTNILDSGGIQIVFARGIIHEDYKPEPIVKNDIGILVSTATIHLSDTIQLVSLNYNWVNGGVPTTVHGWGRTSEGGPVSQVLLQLNAEVLDGDFCVEEVARRAVELNWATVIPPVDPKLEICTFHSAERGICQGDSGGALLRSDSNEQIGIASWVLPCARNAPDVFVRISYFKNWLEKNLI</sequence>
<keyword evidence="5" id="KW-1015">Disulfide bond</keyword>
<keyword evidence="2 6" id="KW-0645">Protease</keyword>
<dbReference type="GO" id="GO:0006508">
    <property type="term" value="P:proteolysis"/>
    <property type="evidence" value="ECO:0007669"/>
    <property type="project" value="UniProtKB-KW"/>
</dbReference>
<dbReference type="InterPro" id="IPR018114">
    <property type="entry name" value="TRYPSIN_HIS"/>
</dbReference>
<feature type="domain" description="Peptidase S1" evidence="8">
    <location>
        <begin position="38"/>
        <end position="280"/>
    </location>
</feature>
<dbReference type="PROSITE" id="PS00134">
    <property type="entry name" value="TRYPSIN_HIS"/>
    <property type="match status" value="1"/>
</dbReference>
<evidence type="ECO:0000256" key="6">
    <source>
        <dbReference type="RuleBase" id="RU363034"/>
    </source>
</evidence>
<reference evidence="9" key="1">
    <citation type="submission" date="2021-12" db="EMBL/GenBank/DDBJ databases">
        <authorList>
            <person name="Martin H S."/>
        </authorList>
    </citation>
    <scope>NUCLEOTIDE SEQUENCE</scope>
</reference>
<dbReference type="PROSITE" id="PS50240">
    <property type="entry name" value="TRYPSIN_DOM"/>
    <property type="match status" value="1"/>
</dbReference>
<keyword evidence="7" id="KW-0732">Signal</keyword>
<dbReference type="PROSITE" id="PS00135">
    <property type="entry name" value="TRYPSIN_SER"/>
    <property type="match status" value="1"/>
</dbReference>
<feature type="non-terminal residue" evidence="9">
    <location>
        <position position="280"/>
    </location>
</feature>
<dbReference type="InterPro" id="IPR001254">
    <property type="entry name" value="Trypsin_dom"/>
</dbReference>
<dbReference type="OrthoDB" id="5565075at2759"/>
<dbReference type="InterPro" id="IPR050430">
    <property type="entry name" value="Peptidase_S1"/>
</dbReference>
<evidence type="ECO:0000256" key="1">
    <source>
        <dbReference type="ARBA" id="ARBA00007664"/>
    </source>
</evidence>
<dbReference type="Pfam" id="PF00089">
    <property type="entry name" value="Trypsin"/>
    <property type="match status" value="1"/>
</dbReference>
<dbReference type="PANTHER" id="PTHR24276:SF98">
    <property type="entry name" value="FI18310P1-RELATED"/>
    <property type="match status" value="1"/>
</dbReference>
<comment type="similarity">
    <text evidence="1">Belongs to the peptidase S1 family.</text>
</comment>
<dbReference type="CDD" id="cd00190">
    <property type="entry name" value="Tryp_SPc"/>
    <property type="match status" value="1"/>
</dbReference>
<keyword evidence="10" id="KW-1185">Reference proteome</keyword>
<dbReference type="SUPFAM" id="SSF50494">
    <property type="entry name" value="Trypsin-like serine proteases"/>
    <property type="match status" value="1"/>
</dbReference>
<dbReference type="Gene3D" id="2.40.10.10">
    <property type="entry name" value="Trypsin-like serine proteases"/>
    <property type="match status" value="1"/>
</dbReference>